<evidence type="ECO:0000313" key="11">
    <source>
        <dbReference type="EMBL" id="MCX2978252.1"/>
    </source>
</evidence>
<evidence type="ECO:0000259" key="10">
    <source>
        <dbReference type="PROSITE" id="PS51163"/>
    </source>
</evidence>
<keyword evidence="3 9" id="KW-0808">Transferase</keyword>
<evidence type="ECO:0000313" key="12">
    <source>
        <dbReference type="Proteomes" id="UP001143304"/>
    </source>
</evidence>
<evidence type="ECO:0000256" key="9">
    <source>
        <dbReference type="HAMAP-Rule" id="MF_01852"/>
    </source>
</evidence>
<dbReference type="EMBL" id="SHNO01000001">
    <property type="protein sequence ID" value="MCX2978252.1"/>
    <property type="molecule type" value="Genomic_DNA"/>
</dbReference>
<evidence type="ECO:0000256" key="2">
    <source>
        <dbReference type="ARBA" id="ARBA00022490"/>
    </source>
</evidence>
<keyword evidence="7 9" id="KW-0067">ATP-binding</keyword>
<gene>
    <name evidence="9" type="primary">tsaC</name>
    <name evidence="11" type="ORF">EYC82_12870</name>
</gene>
<dbReference type="HAMAP" id="MF_01852">
    <property type="entry name" value="TsaC"/>
    <property type="match status" value="1"/>
</dbReference>
<reference evidence="11" key="1">
    <citation type="submission" date="2019-02" db="EMBL/GenBank/DDBJ databases">
        <authorList>
            <person name="Li S.-H."/>
        </authorList>
    </citation>
    <scope>NUCLEOTIDE SEQUENCE</scope>
    <source>
        <strain evidence="11">IMCC11814</strain>
    </source>
</reference>
<dbReference type="Gene3D" id="3.90.870.10">
    <property type="entry name" value="DHBP synthase"/>
    <property type="match status" value="1"/>
</dbReference>
<dbReference type="InterPro" id="IPR023535">
    <property type="entry name" value="TC-AMP_synthase"/>
</dbReference>
<organism evidence="11 12">
    <name type="scientific">Candidatus Marimicrobium litorale</name>
    <dbReference type="NCBI Taxonomy" id="2518991"/>
    <lineage>
        <taxon>Bacteria</taxon>
        <taxon>Pseudomonadati</taxon>
        <taxon>Pseudomonadota</taxon>
        <taxon>Gammaproteobacteria</taxon>
        <taxon>Cellvibrionales</taxon>
        <taxon>Halieaceae</taxon>
        <taxon>Marimicrobium</taxon>
    </lineage>
</organism>
<accession>A0ABT3T7J9</accession>
<evidence type="ECO:0000256" key="4">
    <source>
        <dbReference type="ARBA" id="ARBA00022694"/>
    </source>
</evidence>
<dbReference type="InterPro" id="IPR017945">
    <property type="entry name" value="DHBP_synth_RibB-like_a/b_dom"/>
</dbReference>
<comment type="caution">
    <text evidence="11">The sequence shown here is derived from an EMBL/GenBank/DDBJ whole genome shotgun (WGS) entry which is preliminary data.</text>
</comment>
<sequence>MSFSPSFLALKQATDALCREDVIACPTEAVWGLSCDPDSRAAVTRLLQIKQRSESKGLILVAAHIEQLGTLLSGLDPEQLDALRATWPGPATWLLPHHDRVPPWVCGAHDTVAVRVSDHPVVSSLCIAWGGPLVSTSANPGGALPAREAFQVRRYFGGSVSCFVPGRVGSSARPTAIRHLVSGDIVRS</sequence>
<evidence type="ECO:0000256" key="5">
    <source>
        <dbReference type="ARBA" id="ARBA00022695"/>
    </source>
</evidence>
<evidence type="ECO:0000256" key="7">
    <source>
        <dbReference type="ARBA" id="ARBA00022840"/>
    </source>
</evidence>
<dbReference type="SUPFAM" id="SSF55821">
    <property type="entry name" value="YrdC/RibB"/>
    <property type="match status" value="1"/>
</dbReference>
<proteinExistence type="inferred from homology"/>
<keyword evidence="12" id="KW-1185">Reference proteome</keyword>
<dbReference type="EC" id="2.7.7.87" evidence="9"/>
<dbReference type="RefSeq" id="WP_279249950.1">
    <property type="nucleotide sequence ID" value="NZ_SHNO01000001.1"/>
</dbReference>
<name>A0ABT3T7J9_9GAMM</name>
<dbReference type="Proteomes" id="UP001143304">
    <property type="component" value="Unassembled WGS sequence"/>
</dbReference>
<dbReference type="InterPro" id="IPR050156">
    <property type="entry name" value="TC-AMP_synthase_SUA5"/>
</dbReference>
<keyword evidence="2 9" id="KW-0963">Cytoplasm</keyword>
<comment type="catalytic activity">
    <reaction evidence="8 9">
        <text>L-threonine + hydrogencarbonate + ATP = L-threonylcarbamoyladenylate + diphosphate + H2O</text>
        <dbReference type="Rhea" id="RHEA:36407"/>
        <dbReference type="ChEBI" id="CHEBI:15377"/>
        <dbReference type="ChEBI" id="CHEBI:17544"/>
        <dbReference type="ChEBI" id="CHEBI:30616"/>
        <dbReference type="ChEBI" id="CHEBI:33019"/>
        <dbReference type="ChEBI" id="CHEBI:57926"/>
        <dbReference type="ChEBI" id="CHEBI:73682"/>
        <dbReference type="EC" id="2.7.7.87"/>
    </reaction>
</comment>
<evidence type="ECO:0000256" key="3">
    <source>
        <dbReference type="ARBA" id="ARBA00022679"/>
    </source>
</evidence>
<keyword evidence="6 9" id="KW-0547">Nucleotide-binding</keyword>
<comment type="subcellular location">
    <subcellularLocation>
        <location evidence="1 9">Cytoplasm</location>
    </subcellularLocation>
</comment>
<dbReference type="PROSITE" id="PS51163">
    <property type="entry name" value="YRDC"/>
    <property type="match status" value="1"/>
</dbReference>
<dbReference type="PANTHER" id="PTHR17490">
    <property type="entry name" value="SUA5"/>
    <property type="match status" value="1"/>
</dbReference>
<evidence type="ECO:0000256" key="8">
    <source>
        <dbReference type="ARBA" id="ARBA00048366"/>
    </source>
</evidence>
<protein>
    <recommendedName>
        <fullName evidence="9">Threonylcarbamoyl-AMP synthase</fullName>
        <shortName evidence="9">TC-AMP synthase</shortName>
        <ecNumber evidence="9">2.7.7.87</ecNumber>
    </recommendedName>
    <alternativeName>
        <fullName evidence="9">L-threonylcarbamoyladenylate synthase</fullName>
    </alternativeName>
    <alternativeName>
        <fullName evidence="9">t(6)A37 threonylcarbamoyladenosine biosynthesis protein TsaC</fullName>
    </alternativeName>
    <alternativeName>
        <fullName evidence="9">tRNA threonylcarbamoyladenosine biosynthesis protein TsaC</fullName>
    </alternativeName>
</protein>
<keyword evidence="5 9" id="KW-0548">Nucleotidyltransferase</keyword>
<comment type="similarity">
    <text evidence="9">Belongs to the SUA5 family. TsaC subfamily.</text>
</comment>
<dbReference type="PANTHER" id="PTHR17490:SF18">
    <property type="entry name" value="THREONYLCARBAMOYL-AMP SYNTHASE"/>
    <property type="match status" value="1"/>
</dbReference>
<evidence type="ECO:0000256" key="6">
    <source>
        <dbReference type="ARBA" id="ARBA00022741"/>
    </source>
</evidence>
<keyword evidence="4 9" id="KW-0819">tRNA processing</keyword>
<feature type="domain" description="YrdC-like" evidence="10">
    <location>
        <begin position="7"/>
        <end position="188"/>
    </location>
</feature>
<dbReference type="Pfam" id="PF01300">
    <property type="entry name" value="Sua5_yciO_yrdC"/>
    <property type="match status" value="1"/>
</dbReference>
<comment type="function">
    <text evidence="9">Required for the formation of a threonylcarbamoyl group on adenosine at position 37 (t(6)A37) in tRNAs that read codons beginning with adenine. Catalyzes the conversion of L-threonine, HCO(3)(-)/CO(2) and ATP to give threonylcarbamoyl-AMP (TC-AMP) as the acyladenylate intermediate, with the release of diphosphate.</text>
</comment>
<evidence type="ECO:0000256" key="1">
    <source>
        <dbReference type="ARBA" id="ARBA00004496"/>
    </source>
</evidence>
<dbReference type="InterPro" id="IPR006070">
    <property type="entry name" value="Sua5-like_dom"/>
</dbReference>